<evidence type="ECO:0000256" key="5">
    <source>
        <dbReference type="ARBA" id="ARBA00023136"/>
    </source>
</evidence>
<feature type="transmembrane region" description="Helical" evidence="6">
    <location>
        <begin position="53"/>
        <end position="72"/>
    </location>
</feature>
<proteinExistence type="inferred from homology"/>
<dbReference type="InterPro" id="IPR001425">
    <property type="entry name" value="Arc/bac/fun_rhodopsins"/>
</dbReference>
<name>A0A2T0WPG8_9BACT</name>
<dbReference type="SUPFAM" id="SSF81321">
    <property type="entry name" value="Family A G protein-coupled receptor-like"/>
    <property type="match status" value="1"/>
</dbReference>
<comment type="subcellular location">
    <subcellularLocation>
        <location evidence="1">Membrane</location>
        <topology evidence="1">Multi-pass membrane protein</topology>
    </subcellularLocation>
</comment>
<dbReference type="Proteomes" id="UP000238157">
    <property type="component" value="Unassembled WGS sequence"/>
</dbReference>
<dbReference type="SMART" id="SM01021">
    <property type="entry name" value="Bac_rhodopsin"/>
    <property type="match status" value="1"/>
</dbReference>
<feature type="transmembrane region" description="Helical" evidence="6">
    <location>
        <begin position="141"/>
        <end position="160"/>
    </location>
</feature>
<feature type="transmembrane region" description="Helical" evidence="6">
    <location>
        <begin position="84"/>
        <end position="103"/>
    </location>
</feature>
<dbReference type="EMBL" id="PVTR01000004">
    <property type="protein sequence ID" value="PRY88582.1"/>
    <property type="molecule type" value="Genomic_DNA"/>
</dbReference>
<organism evidence="7 8">
    <name type="scientific">Mongoliibacter ruber</name>
    <dbReference type="NCBI Taxonomy" id="1750599"/>
    <lineage>
        <taxon>Bacteria</taxon>
        <taxon>Pseudomonadati</taxon>
        <taxon>Bacteroidota</taxon>
        <taxon>Cytophagia</taxon>
        <taxon>Cytophagales</taxon>
        <taxon>Cyclobacteriaceae</taxon>
        <taxon>Mongoliibacter</taxon>
    </lineage>
</organism>
<evidence type="ECO:0000256" key="6">
    <source>
        <dbReference type="SAM" id="Phobius"/>
    </source>
</evidence>
<evidence type="ECO:0000256" key="3">
    <source>
        <dbReference type="ARBA" id="ARBA00022692"/>
    </source>
</evidence>
<feature type="transmembrane region" description="Helical" evidence="6">
    <location>
        <begin position="115"/>
        <end position="135"/>
    </location>
</feature>
<keyword evidence="4 6" id="KW-1133">Transmembrane helix</keyword>
<dbReference type="OrthoDB" id="30586at2"/>
<evidence type="ECO:0000256" key="4">
    <source>
        <dbReference type="ARBA" id="ARBA00022989"/>
    </source>
</evidence>
<reference evidence="7 8" key="1">
    <citation type="submission" date="2018-03" db="EMBL/GenBank/DDBJ databases">
        <title>Genomic Encyclopedia of Archaeal and Bacterial Type Strains, Phase II (KMG-II): from individual species to whole genera.</title>
        <authorList>
            <person name="Goeker M."/>
        </authorList>
    </citation>
    <scope>NUCLEOTIDE SEQUENCE [LARGE SCALE GENOMIC DNA]</scope>
    <source>
        <strain evidence="7 8">DSM 27929</strain>
    </source>
</reference>
<dbReference type="PRINTS" id="PR00251">
    <property type="entry name" value="BACTRLOPSIN"/>
</dbReference>
<feature type="transmembrane region" description="Helical" evidence="6">
    <location>
        <begin position="220"/>
        <end position="239"/>
    </location>
</feature>
<dbReference type="AlphaFoldDB" id="A0A2T0WPG8"/>
<evidence type="ECO:0000256" key="1">
    <source>
        <dbReference type="ARBA" id="ARBA00004141"/>
    </source>
</evidence>
<feature type="transmembrane region" description="Helical" evidence="6">
    <location>
        <begin position="23"/>
        <end position="41"/>
    </location>
</feature>
<dbReference type="RefSeq" id="WP_106133301.1">
    <property type="nucleotide sequence ID" value="NZ_PVTR01000004.1"/>
</dbReference>
<evidence type="ECO:0000256" key="2">
    <source>
        <dbReference type="ARBA" id="ARBA00008130"/>
    </source>
</evidence>
<keyword evidence="5 6" id="KW-0472">Membrane</keyword>
<keyword evidence="3 6" id="KW-0812">Transmembrane</keyword>
<comment type="similarity">
    <text evidence="2">Belongs to the archaeal/bacterial/fungal opsin family.</text>
</comment>
<dbReference type="Gene3D" id="1.20.1070.10">
    <property type="entry name" value="Rhodopsin 7-helix transmembrane proteins"/>
    <property type="match status" value="1"/>
</dbReference>
<sequence length="251" mass="28340">MIIQITAEIAGLGIIDNSNHNSITSFMGFLAMLCSTAFFFFERNSVPRKWKTSQLVSVSITGVSTLYFFLVLNFNMTTGNSPIALKYANWMFTVSLICVQFYLLTKPNGTKPTTLFKMILASMIMLMTGYIGETIDIENNIQWGIASSFGYFYIIFEVFAGDIYMHSRDSKSPELLRAMFFLKILITLGWSIYPIGYMILPGNLLSTVFEVNHIYSFYNIADSINKIGFGLVIYSMAIAETKKYSKAKVHA</sequence>
<comment type="caution">
    <text evidence="7">The sequence shown here is derived from an EMBL/GenBank/DDBJ whole genome shotgun (WGS) entry which is preliminary data.</text>
</comment>
<evidence type="ECO:0000313" key="7">
    <source>
        <dbReference type="EMBL" id="PRY88582.1"/>
    </source>
</evidence>
<dbReference type="Pfam" id="PF01036">
    <property type="entry name" value="Bac_rhodopsin"/>
    <property type="match status" value="1"/>
</dbReference>
<gene>
    <name evidence="7" type="ORF">CLW00_104233</name>
</gene>
<keyword evidence="8" id="KW-1185">Reference proteome</keyword>
<dbReference type="GO" id="GO:0016020">
    <property type="term" value="C:membrane"/>
    <property type="evidence" value="ECO:0007669"/>
    <property type="project" value="UniProtKB-SubCell"/>
</dbReference>
<evidence type="ECO:0000313" key="8">
    <source>
        <dbReference type="Proteomes" id="UP000238157"/>
    </source>
</evidence>
<protein>
    <submittedName>
        <fullName evidence="7">Bacteriorhodopsin</fullName>
    </submittedName>
</protein>
<accession>A0A2T0WPG8</accession>
<feature type="transmembrane region" description="Helical" evidence="6">
    <location>
        <begin position="180"/>
        <end position="200"/>
    </location>
</feature>